<evidence type="ECO:0000313" key="3">
    <source>
        <dbReference type="Proteomes" id="UP000807115"/>
    </source>
</evidence>
<dbReference type="Gene3D" id="4.10.60.10">
    <property type="entry name" value="Zinc finger, CCHC-type"/>
    <property type="match status" value="1"/>
</dbReference>
<name>A0A921QS71_SORBI</name>
<dbReference type="AlphaFoldDB" id="A0A921QS71"/>
<comment type="caution">
    <text evidence="2">The sequence shown here is derived from an EMBL/GenBank/DDBJ whole genome shotgun (WGS) entry which is preliminary data.</text>
</comment>
<organism evidence="2 3">
    <name type="scientific">Sorghum bicolor</name>
    <name type="common">Sorghum</name>
    <name type="synonym">Sorghum vulgare</name>
    <dbReference type="NCBI Taxonomy" id="4558"/>
    <lineage>
        <taxon>Eukaryota</taxon>
        <taxon>Viridiplantae</taxon>
        <taxon>Streptophyta</taxon>
        <taxon>Embryophyta</taxon>
        <taxon>Tracheophyta</taxon>
        <taxon>Spermatophyta</taxon>
        <taxon>Magnoliopsida</taxon>
        <taxon>Liliopsida</taxon>
        <taxon>Poales</taxon>
        <taxon>Poaceae</taxon>
        <taxon>PACMAD clade</taxon>
        <taxon>Panicoideae</taxon>
        <taxon>Andropogonodae</taxon>
        <taxon>Andropogoneae</taxon>
        <taxon>Sorghinae</taxon>
        <taxon>Sorghum</taxon>
    </lineage>
</organism>
<evidence type="ECO:0000259" key="1">
    <source>
        <dbReference type="SMART" id="SM00343"/>
    </source>
</evidence>
<reference evidence="2" key="1">
    <citation type="journal article" date="2019" name="BMC Genomics">
        <title>A new reference genome for Sorghum bicolor reveals high levels of sequence similarity between sweet and grain genotypes: implications for the genetics of sugar metabolism.</title>
        <authorList>
            <person name="Cooper E.A."/>
            <person name="Brenton Z.W."/>
            <person name="Flinn B.S."/>
            <person name="Jenkins J."/>
            <person name="Shu S."/>
            <person name="Flowers D."/>
            <person name="Luo F."/>
            <person name="Wang Y."/>
            <person name="Xia P."/>
            <person name="Barry K."/>
            <person name="Daum C."/>
            <person name="Lipzen A."/>
            <person name="Yoshinaga Y."/>
            <person name="Schmutz J."/>
            <person name="Saski C."/>
            <person name="Vermerris W."/>
            <person name="Kresovich S."/>
        </authorList>
    </citation>
    <scope>NUCLEOTIDE SEQUENCE</scope>
</reference>
<evidence type="ECO:0000313" key="2">
    <source>
        <dbReference type="EMBL" id="KAG0525937.1"/>
    </source>
</evidence>
<dbReference type="GO" id="GO:0003676">
    <property type="term" value="F:nucleic acid binding"/>
    <property type="evidence" value="ECO:0007669"/>
    <property type="project" value="InterPro"/>
</dbReference>
<dbReference type="GO" id="GO:0008270">
    <property type="term" value="F:zinc ion binding"/>
    <property type="evidence" value="ECO:0007669"/>
    <property type="project" value="InterPro"/>
</dbReference>
<dbReference type="InterPro" id="IPR001878">
    <property type="entry name" value="Znf_CCHC"/>
</dbReference>
<reference evidence="2" key="2">
    <citation type="submission" date="2020-10" db="EMBL/GenBank/DDBJ databases">
        <authorList>
            <person name="Cooper E.A."/>
            <person name="Brenton Z.W."/>
            <person name="Flinn B.S."/>
            <person name="Jenkins J."/>
            <person name="Shu S."/>
            <person name="Flowers D."/>
            <person name="Luo F."/>
            <person name="Wang Y."/>
            <person name="Xia P."/>
            <person name="Barry K."/>
            <person name="Daum C."/>
            <person name="Lipzen A."/>
            <person name="Yoshinaga Y."/>
            <person name="Schmutz J."/>
            <person name="Saski C."/>
            <person name="Vermerris W."/>
            <person name="Kresovich S."/>
        </authorList>
    </citation>
    <scope>NUCLEOTIDE SEQUENCE</scope>
</reference>
<dbReference type="Proteomes" id="UP000807115">
    <property type="component" value="Chromosome 6"/>
</dbReference>
<dbReference type="EMBL" id="CM027685">
    <property type="protein sequence ID" value="KAG0525937.1"/>
    <property type="molecule type" value="Genomic_DNA"/>
</dbReference>
<dbReference type="InterPro" id="IPR036875">
    <property type="entry name" value="Znf_CCHC_sf"/>
</dbReference>
<feature type="domain" description="CCHC-type" evidence="1">
    <location>
        <begin position="199"/>
        <end position="215"/>
    </location>
</feature>
<sequence length="289" mass="32237">MIGGSAPDFDVTPLGDRVFRFSISSKWVGFHIVSLRSFDCLDYKIFFHLWGRGGPNWRQEWTLFCAEEDASWTKVQNRALKHQLPNNHAKESPSFADAVKSNLLTGTNRVPIAQRSEFIARHDRHAFESQDSQNSGKKPIGSVHRGQADHINLDLNLNPGASFGQGRSANNRFSVLAPGICSRCLSKGHVRALCRSPIRCFACRGVGHVAANCRSKQVWKNSENGPWKKDTDLRLHPPMQCQDLGRFMARPASQDLFNSLEPGSGDSLPRQGVGHGLNQWETVFATMTQ</sequence>
<dbReference type="SMART" id="SM00343">
    <property type="entry name" value="ZnF_C2HC"/>
    <property type="match status" value="2"/>
</dbReference>
<protein>
    <recommendedName>
        <fullName evidence="1">CCHC-type domain-containing protein</fullName>
    </recommendedName>
</protein>
<accession>A0A921QS71</accession>
<feature type="domain" description="CCHC-type" evidence="1">
    <location>
        <begin position="180"/>
        <end position="196"/>
    </location>
</feature>
<dbReference type="PANTHER" id="PTHR33075">
    <property type="entry name" value="OS02G0499800 PROTEIN"/>
    <property type="match status" value="1"/>
</dbReference>
<gene>
    <name evidence="2" type="ORF">BDA96_06G101200</name>
</gene>
<proteinExistence type="predicted"/>
<dbReference type="SUPFAM" id="SSF57756">
    <property type="entry name" value="Retrovirus zinc finger-like domains"/>
    <property type="match status" value="1"/>
</dbReference>
<dbReference type="PANTHER" id="PTHR33075:SF7">
    <property type="entry name" value="OS02G0303350 PROTEIN"/>
    <property type="match status" value="1"/>
</dbReference>